<dbReference type="Gene3D" id="3.40.80.10">
    <property type="entry name" value="Peptidoglycan recognition protein-like"/>
    <property type="match status" value="1"/>
</dbReference>
<dbReference type="InterPro" id="IPR015510">
    <property type="entry name" value="PGRP"/>
</dbReference>
<evidence type="ECO:0000259" key="3">
    <source>
        <dbReference type="SMART" id="SM00701"/>
    </source>
</evidence>
<reference evidence="4" key="1">
    <citation type="journal article" date="2020" name="mSystems">
        <title>Genome- and Community-Level Interaction Insights into Carbon Utilization and Element Cycling Functions of Hydrothermarchaeota in Hydrothermal Sediment.</title>
        <authorList>
            <person name="Zhou Z."/>
            <person name="Liu Y."/>
            <person name="Xu W."/>
            <person name="Pan J."/>
            <person name="Luo Z.H."/>
            <person name="Li M."/>
        </authorList>
    </citation>
    <scope>NUCLEOTIDE SEQUENCE [LARGE SCALE GENOMIC DNA]</scope>
    <source>
        <strain evidence="4">SpSt-222</strain>
    </source>
</reference>
<dbReference type="PANTHER" id="PTHR11022:SF41">
    <property type="entry name" value="PEPTIDOGLYCAN-RECOGNITION PROTEIN LC-RELATED"/>
    <property type="match status" value="1"/>
</dbReference>
<dbReference type="Pfam" id="PF01510">
    <property type="entry name" value="Amidase_2"/>
    <property type="match status" value="1"/>
</dbReference>
<evidence type="ECO:0000256" key="1">
    <source>
        <dbReference type="ARBA" id="ARBA00007553"/>
    </source>
</evidence>
<evidence type="ECO:0000313" key="4">
    <source>
        <dbReference type="EMBL" id="HEF65285.1"/>
    </source>
</evidence>
<dbReference type="GO" id="GO:0008745">
    <property type="term" value="F:N-acetylmuramoyl-L-alanine amidase activity"/>
    <property type="evidence" value="ECO:0007669"/>
    <property type="project" value="InterPro"/>
</dbReference>
<dbReference type="InterPro" id="IPR002502">
    <property type="entry name" value="Amidase_domain"/>
</dbReference>
<dbReference type="CDD" id="cd06583">
    <property type="entry name" value="PGRP"/>
    <property type="match status" value="1"/>
</dbReference>
<accession>A0A7C2BFA7</accession>
<dbReference type="SMART" id="SM00644">
    <property type="entry name" value="Ami_2"/>
    <property type="match status" value="1"/>
</dbReference>
<comment type="caution">
    <text evidence="4">The sequence shown here is derived from an EMBL/GenBank/DDBJ whole genome shotgun (WGS) entry which is preliminary data.</text>
</comment>
<feature type="domain" description="N-acetylmuramoyl-L-alanine amidase" evidence="2">
    <location>
        <begin position="190"/>
        <end position="335"/>
    </location>
</feature>
<name>A0A7C2BFA7_THERO</name>
<dbReference type="SMART" id="SM00701">
    <property type="entry name" value="PGRP"/>
    <property type="match status" value="1"/>
</dbReference>
<dbReference type="GO" id="GO:0008270">
    <property type="term" value="F:zinc ion binding"/>
    <property type="evidence" value="ECO:0007669"/>
    <property type="project" value="InterPro"/>
</dbReference>
<protein>
    <submittedName>
        <fullName evidence="4">N-acetylmuramoyl-L-alanine amidase</fullName>
    </submittedName>
</protein>
<dbReference type="EMBL" id="DSJL01000011">
    <property type="protein sequence ID" value="HEF65285.1"/>
    <property type="molecule type" value="Genomic_DNA"/>
</dbReference>
<gene>
    <name evidence="4" type="ORF">ENP47_06785</name>
</gene>
<dbReference type="SUPFAM" id="SSF55846">
    <property type="entry name" value="N-acetylmuramoyl-L-alanine amidase-like"/>
    <property type="match status" value="1"/>
</dbReference>
<dbReference type="PANTHER" id="PTHR11022">
    <property type="entry name" value="PEPTIDOGLYCAN RECOGNITION PROTEIN"/>
    <property type="match status" value="1"/>
</dbReference>
<organism evidence="4">
    <name type="scientific">Thermomicrobium roseum</name>
    <dbReference type="NCBI Taxonomy" id="500"/>
    <lineage>
        <taxon>Bacteria</taxon>
        <taxon>Pseudomonadati</taxon>
        <taxon>Thermomicrobiota</taxon>
        <taxon>Thermomicrobia</taxon>
        <taxon>Thermomicrobiales</taxon>
        <taxon>Thermomicrobiaceae</taxon>
        <taxon>Thermomicrobium</taxon>
    </lineage>
</organism>
<proteinExistence type="inferred from homology"/>
<comment type="similarity">
    <text evidence="1">Belongs to the N-acetylmuramoyl-L-alanine amidase 2 family.</text>
</comment>
<dbReference type="GO" id="GO:0009253">
    <property type="term" value="P:peptidoglycan catabolic process"/>
    <property type="evidence" value="ECO:0007669"/>
    <property type="project" value="InterPro"/>
</dbReference>
<dbReference type="PROSITE" id="PS51318">
    <property type="entry name" value="TAT"/>
    <property type="match status" value="1"/>
</dbReference>
<dbReference type="InterPro" id="IPR036505">
    <property type="entry name" value="Amidase/PGRP_sf"/>
</dbReference>
<dbReference type="AlphaFoldDB" id="A0A7C2BFA7"/>
<dbReference type="InterPro" id="IPR006619">
    <property type="entry name" value="PGRP_domain_met/bac"/>
</dbReference>
<feature type="domain" description="Peptidoglycan recognition protein family" evidence="3">
    <location>
        <begin position="170"/>
        <end position="317"/>
    </location>
</feature>
<sequence length="702" mass="77937">MRELRLTRRTLLRVAGGAVIATVTEFRGPHARAGTMTRTSWLVEGPFPSAGQLLTPVYPLPTPFTSIEVSWRASVPPGALFQVLVRLAEADGSWSDWIALTADPHTPPREPDGWTYASPVLAMGQQLQLLVRCEPGIDGAAPQIDAVRVTAVDTRGTDTQWLAVTDLIDGWIIPRAGWGADESLRFDQQGNEIWPPRYAPIQKVIVHHTVTRNDPPDPAATIRAIYAYHAVTLGWGDIGYNFIIDWQGRAYEGRYGGPNVIGAHTAGYNTGTLGIAVLGDFSSTSPPPAALDALARLIRTRAGNLDPAGIGPFRDLVDVPNIGGHRDYNITECPGDQLYAKIPVVRGMLKGTGPIVFPSKPRRLEPKAELVRVTFTPSSELYAGTLVRVDAVVRNVGPIDVPTQGPPPGFIYEEGQTFDTVGYPKEEGAFRVGVDFEGNTGIPNPFRWGLPGPLPPGQEVTVTGFIRLRSVRQWKLSASLVREFVRYEQQGVFPQELRTLPPPTAPVPPSTDPEMVYFDVTGHNVPRLFYEFWRANGGLERFGYPLTEPFVEVSATDGQQYLVQYFERARFEHHPELAGTPFEVLLGLLGVERTRGRENEPPFRPVPRPDDPGVDYFVETRHTLRPPFQAYWWSRGGAAVFGYPISEPFEEVSKTDGQRYLVQYFERNRMEYHPELRGTRFEILLGHLGRETLIDRGWLPGA</sequence>
<evidence type="ECO:0000259" key="2">
    <source>
        <dbReference type="SMART" id="SM00644"/>
    </source>
</evidence>
<dbReference type="InterPro" id="IPR006311">
    <property type="entry name" value="TAT_signal"/>
</dbReference>